<protein>
    <submittedName>
        <fullName evidence="1">Uncharacterized protein</fullName>
    </submittedName>
</protein>
<organism evidence="1 2">
    <name type="scientific">Polarella glacialis</name>
    <name type="common">Dinoflagellate</name>
    <dbReference type="NCBI Taxonomy" id="89957"/>
    <lineage>
        <taxon>Eukaryota</taxon>
        <taxon>Sar</taxon>
        <taxon>Alveolata</taxon>
        <taxon>Dinophyceae</taxon>
        <taxon>Suessiales</taxon>
        <taxon>Suessiaceae</taxon>
        <taxon>Polarella</taxon>
    </lineage>
</organism>
<reference evidence="1" key="1">
    <citation type="submission" date="2021-02" db="EMBL/GenBank/DDBJ databases">
        <authorList>
            <person name="Dougan E. K."/>
            <person name="Rhodes N."/>
            <person name="Thang M."/>
            <person name="Chan C."/>
        </authorList>
    </citation>
    <scope>NUCLEOTIDE SEQUENCE</scope>
</reference>
<accession>A0A813IVG7</accession>
<dbReference type="EMBL" id="CAJNNW010018355">
    <property type="protein sequence ID" value="CAE8662764.1"/>
    <property type="molecule type" value="Genomic_DNA"/>
</dbReference>
<comment type="caution">
    <text evidence="1">The sequence shown here is derived from an EMBL/GenBank/DDBJ whole genome shotgun (WGS) entry which is preliminary data.</text>
</comment>
<proteinExistence type="predicted"/>
<dbReference type="Proteomes" id="UP000626109">
    <property type="component" value="Unassembled WGS sequence"/>
</dbReference>
<dbReference type="AlphaFoldDB" id="A0A813IVG7"/>
<name>A0A813IVG7_POLGL</name>
<evidence type="ECO:0000313" key="1">
    <source>
        <dbReference type="EMBL" id="CAE8662764.1"/>
    </source>
</evidence>
<gene>
    <name evidence="1" type="ORF">PGLA2088_LOCUS15010</name>
</gene>
<sequence>MYADVLQGPQHEFVNRFLETAPCEQREQFSGMVRSLHNLRRAKARQGTVTHEAFDLQENARLWPVFETSECNLSRVPLGSMTQSLKTLPPPSPLLHLTNLPHPPPSPTVSGLGSLPLTRLSTPLMVTDLAPF</sequence>
<evidence type="ECO:0000313" key="2">
    <source>
        <dbReference type="Proteomes" id="UP000626109"/>
    </source>
</evidence>